<protein>
    <submittedName>
        <fullName evidence="1">SH3-like domain-containing protein</fullName>
    </submittedName>
</protein>
<dbReference type="AlphaFoldDB" id="A0A239JF05"/>
<dbReference type="InterPro" id="IPR010466">
    <property type="entry name" value="DUF1058"/>
</dbReference>
<sequence>MKVAAGRLERGVAIWIEAGLGMGGMKRIAIVGLVAVLLPAAAAMAQSRKQVPYWVSISAREALLRTGPGTHYPASWKYVRPGLPLRVVQVHEDWRRVEDPEGERGWIKAILLSEQRTAIVVGEVGSLHAKPDSGARISWRVAPGVVGKIGHCGSGWCEFDVKGRSGYIETRHLWGVAEDEAVD</sequence>
<dbReference type="Proteomes" id="UP000198281">
    <property type="component" value="Unassembled WGS sequence"/>
</dbReference>
<dbReference type="EMBL" id="FZOS01000033">
    <property type="protein sequence ID" value="SNT03883.1"/>
    <property type="molecule type" value="Genomic_DNA"/>
</dbReference>
<organism evidence="1 2">
    <name type="scientific">Edaphosphingomonas laterariae</name>
    <dbReference type="NCBI Taxonomy" id="861865"/>
    <lineage>
        <taxon>Bacteria</taxon>
        <taxon>Pseudomonadati</taxon>
        <taxon>Pseudomonadota</taxon>
        <taxon>Alphaproteobacteria</taxon>
        <taxon>Sphingomonadales</taxon>
        <taxon>Rhizorhabdaceae</taxon>
        <taxon>Edaphosphingomonas</taxon>
    </lineage>
</organism>
<name>A0A239JF05_9SPHN</name>
<dbReference type="Gene3D" id="2.30.30.40">
    <property type="entry name" value="SH3 Domains"/>
    <property type="match status" value="1"/>
</dbReference>
<accession>A0A239JF05</accession>
<gene>
    <name evidence="1" type="ORF">SAMN06295912_13325</name>
</gene>
<reference evidence="2" key="1">
    <citation type="submission" date="2017-06" db="EMBL/GenBank/DDBJ databases">
        <authorList>
            <person name="Varghese N."/>
            <person name="Submissions S."/>
        </authorList>
    </citation>
    <scope>NUCLEOTIDE SEQUENCE [LARGE SCALE GENOMIC DNA]</scope>
    <source>
        <strain evidence="2">LNB2</strain>
    </source>
</reference>
<keyword evidence="2" id="KW-1185">Reference proteome</keyword>
<dbReference type="Pfam" id="PF06347">
    <property type="entry name" value="SH3_4"/>
    <property type="match status" value="2"/>
</dbReference>
<evidence type="ECO:0000313" key="1">
    <source>
        <dbReference type="EMBL" id="SNT03883.1"/>
    </source>
</evidence>
<proteinExistence type="predicted"/>
<evidence type="ECO:0000313" key="2">
    <source>
        <dbReference type="Proteomes" id="UP000198281"/>
    </source>
</evidence>